<keyword evidence="1" id="KW-0966">Cell projection</keyword>
<gene>
    <name evidence="1" type="ORF">N8M53_09750</name>
</gene>
<keyword evidence="1" id="KW-0282">Flagellum</keyword>
<dbReference type="EMBL" id="CP114588">
    <property type="protein sequence ID" value="WBA08107.1"/>
    <property type="molecule type" value="Genomic_DNA"/>
</dbReference>
<dbReference type="PROSITE" id="PS51257">
    <property type="entry name" value="PROKAR_LIPOPROTEIN"/>
    <property type="match status" value="1"/>
</dbReference>
<keyword evidence="1" id="KW-0969">Cilium</keyword>
<accession>A0AA47KJQ8</accession>
<evidence type="ECO:0000313" key="1">
    <source>
        <dbReference type="EMBL" id="WBA08107.1"/>
    </source>
</evidence>
<sequence>MFTKHGFVIAILLMVSACQPLTKMKEENIISAVGMASISAQQGATQEEKETRAMRASKVDAYKELSEQVYGLRVSSRARVDDQSLGRDTTQGAVDGIIRGAEVVASYKVGDSYVTELELDLDTMQKMKRYGESQPVPNNNNIIF</sequence>
<evidence type="ECO:0000313" key="2">
    <source>
        <dbReference type="Proteomes" id="UP001164748"/>
    </source>
</evidence>
<dbReference type="Proteomes" id="UP001164748">
    <property type="component" value="Chromosome"/>
</dbReference>
<dbReference type="AlphaFoldDB" id="A0AA47KJQ8"/>
<dbReference type="RefSeq" id="WP_269578643.1">
    <property type="nucleotide sequence ID" value="NZ_CP114588.1"/>
</dbReference>
<protein>
    <submittedName>
        <fullName evidence="1">Flagellar biosynthesis protein FlgP</fullName>
    </submittedName>
</protein>
<name>A0AA47KJQ8_9GAMM</name>
<dbReference type="InterPro" id="IPR007293">
    <property type="entry name" value="FlgP"/>
</dbReference>
<proteinExistence type="predicted"/>
<organism evidence="1 2">
    <name type="scientific">Salinivibrio kushneri</name>
    <dbReference type="NCBI Taxonomy" id="1908198"/>
    <lineage>
        <taxon>Bacteria</taxon>
        <taxon>Pseudomonadati</taxon>
        <taxon>Pseudomonadota</taxon>
        <taxon>Gammaproteobacteria</taxon>
        <taxon>Vibrionales</taxon>
        <taxon>Vibrionaceae</taxon>
        <taxon>Salinivibrio</taxon>
    </lineage>
</organism>
<reference evidence="1" key="1">
    <citation type="submission" date="2022-09" db="EMBL/GenBank/DDBJ databases">
        <authorList>
            <person name="Li Z.-J."/>
        </authorList>
    </citation>
    <scope>NUCLEOTIDE SEQUENCE</scope>
    <source>
        <strain evidence="1">TGB11</strain>
    </source>
</reference>
<dbReference type="PIRSF" id="PIRSF028687">
    <property type="entry name" value="UCP028687"/>
    <property type="match status" value="1"/>
</dbReference>